<proteinExistence type="predicted"/>
<accession>A8PKD8</accession>
<evidence type="ECO:0000313" key="1">
    <source>
        <dbReference type="EMBL" id="EDP46283.1"/>
    </source>
</evidence>
<organism evidence="1 2">
    <name type="scientific">Rickettsiella grylli</name>
    <dbReference type="NCBI Taxonomy" id="59196"/>
    <lineage>
        <taxon>Bacteria</taxon>
        <taxon>Pseudomonadati</taxon>
        <taxon>Pseudomonadota</taxon>
        <taxon>Gammaproteobacteria</taxon>
        <taxon>Legionellales</taxon>
        <taxon>Coxiellaceae</taxon>
        <taxon>Rickettsiella</taxon>
    </lineage>
</organism>
<evidence type="ECO:0000313" key="2">
    <source>
        <dbReference type="Proteomes" id="UP000054075"/>
    </source>
</evidence>
<dbReference type="EMBL" id="AAQJ02000001">
    <property type="protein sequence ID" value="EDP46283.1"/>
    <property type="molecule type" value="Genomic_DNA"/>
</dbReference>
<comment type="caution">
    <text evidence="1">The sequence shown here is derived from an EMBL/GenBank/DDBJ whole genome shotgun (WGS) entry which is preliminary data.</text>
</comment>
<dbReference type="Proteomes" id="UP000054075">
    <property type="component" value="Unassembled WGS sequence"/>
</dbReference>
<dbReference type="AlphaFoldDB" id="A8PKD8"/>
<protein>
    <submittedName>
        <fullName evidence="1">Conserved domain protein</fullName>
    </submittedName>
</protein>
<name>A8PKD8_9COXI</name>
<keyword evidence="2" id="KW-1185">Reference proteome</keyword>
<sequence length="50" mass="5444">MPLIKGKAAKTPKGISANIKQEIKAGKPQKQAVAIAYRLAKKNRGSKRKK</sequence>
<gene>
    <name evidence="1" type="ORF">RICGR_0137</name>
</gene>
<reference evidence="1" key="2">
    <citation type="submission" date="2007-10" db="EMBL/GenBank/DDBJ databases">
        <authorList>
            <person name="Myers G.S."/>
        </authorList>
    </citation>
    <scope>NUCLEOTIDE SEQUENCE [LARGE SCALE GENOMIC DNA]</scope>
</reference>
<dbReference type="RefSeq" id="WP_006035266.1">
    <property type="nucleotide sequence ID" value="NZ_AAQJ02000001.1"/>
</dbReference>
<reference evidence="1" key="1">
    <citation type="submission" date="2006-04" db="EMBL/GenBank/DDBJ databases">
        <authorList>
            <person name="Seshadri R."/>
            <person name="Federici B.A."/>
        </authorList>
    </citation>
    <scope>NUCLEOTIDE SEQUENCE [LARGE SCALE GENOMIC DNA]</scope>
</reference>